<keyword evidence="1" id="KW-0812">Transmembrane</keyword>
<accession>A0A1M5L7Q5</accession>
<feature type="transmembrane region" description="Helical" evidence="1">
    <location>
        <begin position="62"/>
        <end position="82"/>
    </location>
</feature>
<name>A0A1M5L7Q5_9FLAO</name>
<reference evidence="3" key="1">
    <citation type="submission" date="2016-11" db="EMBL/GenBank/DDBJ databases">
        <authorList>
            <person name="Varghese N."/>
            <person name="Submissions S."/>
        </authorList>
    </citation>
    <scope>NUCLEOTIDE SEQUENCE [LARGE SCALE GENOMIC DNA]</scope>
    <source>
        <strain evidence="3">DSM 25330</strain>
    </source>
</reference>
<keyword evidence="3" id="KW-1185">Reference proteome</keyword>
<dbReference type="OrthoDB" id="1449790at2"/>
<organism evidence="2 3">
    <name type="scientific">Winogradskyella jejuensis</name>
    <dbReference type="NCBI Taxonomy" id="1089305"/>
    <lineage>
        <taxon>Bacteria</taxon>
        <taxon>Pseudomonadati</taxon>
        <taxon>Bacteroidota</taxon>
        <taxon>Flavobacteriia</taxon>
        <taxon>Flavobacteriales</taxon>
        <taxon>Flavobacteriaceae</taxon>
        <taxon>Winogradskyella</taxon>
    </lineage>
</organism>
<dbReference type="AlphaFoldDB" id="A0A1M5L7Q5"/>
<dbReference type="STRING" id="1089305.SAMN05444148_0551"/>
<proteinExistence type="predicted"/>
<evidence type="ECO:0000256" key="1">
    <source>
        <dbReference type="SAM" id="Phobius"/>
    </source>
</evidence>
<sequence length="83" mass="9513">MELVVNTFETEPLPEPRETFVYANEPLLNSNYKAAEKQNFINSNNPSVFGMRQRLKFKQFNSVNAIGVILKLSVFVIALTMIF</sequence>
<evidence type="ECO:0000313" key="2">
    <source>
        <dbReference type="EMBL" id="SHG61144.1"/>
    </source>
</evidence>
<dbReference type="RefSeq" id="WP_073082696.1">
    <property type="nucleotide sequence ID" value="NZ_FQWS01000001.1"/>
</dbReference>
<gene>
    <name evidence="2" type="ORF">SAMN05444148_0551</name>
</gene>
<keyword evidence="1" id="KW-0472">Membrane</keyword>
<protein>
    <submittedName>
        <fullName evidence="2">Uncharacterized protein</fullName>
    </submittedName>
</protein>
<dbReference type="Proteomes" id="UP000184522">
    <property type="component" value="Unassembled WGS sequence"/>
</dbReference>
<dbReference type="EMBL" id="FQWS01000001">
    <property type="protein sequence ID" value="SHG61144.1"/>
    <property type="molecule type" value="Genomic_DNA"/>
</dbReference>
<keyword evidence="1" id="KW-1133">Transmembrane helix</keyword>
<evidence type="ECO:0000313" key="3">
    <source>
        <dbReference type="Proteomes" id="UP000184522"/>
    </source>
</evidence>